<protein>
    <recommendedName>
        <fullName evidence="1">DUF1638 domain-containing protein</fullName>
    </recommendedName>
</protein>
<organism evidence="2 3">
    <name type="scientific">Kiritimatiella glycovorans</name>
    <dbReference type="NCBI Taxonomy" id="1307763"/>
    <lineage>
        <taxon>Bacteria</taxon>
        <taxon>Pseudomonadati</taxon>
        <taxon>Kiritimatiellota</taxon>
        <taxon>Kiritimatiellia</taxon>
        <taxon>Kiritimatiellales</taxon>
        <taxon>Kiritimatiellaceae</taxon>
        <taxon>Kiritimatiella</taxon>
    </lineage>
</organism>
<evidence type="ECO:0000259" key="1">
    <source>
        <dbReference type="Pfam" id="PF07796"/>
    </source>
</evidence>
<dbReference type="KEGG" id="vbl:L21SP4_01440"/>
<sequence>MSFQSKTKERKRYKLVGCEIFFRELCAAAARTPHCIDLEFLPKGLHDLETGEMLERVQTAVDRAEPERHDAVLLGYGLCNNGLVGVRAKEVELVLPRAHDCITLFLGSRRRYREYFDAHPGSYYLTSGWLERGHGGGGDLEDLSIQSKLGLNMAYEELVEQYGEDNAQYLWETLGDATPHYELFTYIETGVPDEKRFVEEGRRLAEEKGWSFEHLEGDPNLLERLVCGHWDEEDFLRVPPGHKVRATHDDRIVEAVPE</sequence>
<proteinExistence type="predicted"/>
<reference evidence="3" key="1">
    <citation type="submission" date="2015-02" db="EMBL/GenBank/DDBJ databases">
        <title>Description and complete genome sequence of the first cultured representative of the subdivision 5 of the Verrucomicrobia phylum.</title>
        <authorList>
            <person name="Spring S."/>
            <person name="Bunk B."/>
            <person name="Sproer C."/>
            <person name="Klenk H.-P."/>
        </authorList>
    </citation>
    <scope>NUCLEOTIDE SEQUENCE [LARGE SCALE GENOMIC DNA]</scope>
    <source>
        <strain evidence="3">L21-Fru-AB</strain>
    </source>
</reference>
<dbReference type="STRING" id="1307763.L21SP4_01440"/>
<dbReference type="InterPro" id="IPR012437">
    <property type="entry name" value="DUF1638"/>
</dbReference>
<reference evidence="2 3" key="2">
    <citation type="journal article" date="2016" name="ISME J.">
        <title>Characterization of the first cultured representative of Verrucomicrobia subdivision 5 indicates the proposal of a novel phylum.</title>
        <authorList>
            <person name="Spring S."/>
            <person name="Bunk B."/>
            <person name="Sproer C."/>
            <person name="Schumann P."/>
            <person name="Rohde M."/>
            <person name="Tindall B.J."/>
            <person name="Klenk H.P."/>
        </authorList>
    </citation>
    <scope>NUCLEOTIDE SEQUENCE [LARGE SCALE GENOMIC DNA]</scope>
    <source>
        <strain evidence="2 3">L21-Fru-AB</strain>
    </source>
</reference>
<name>A0A0G3EE01_9BACT</name>
<gene>
    <name evidence="2" type="ORF">L21SP4_01440</name>
</gene>
<dbReference type="AlphaFoldDB" id="A0A0G3EE01"/>
<keyword evidence="3" id="KW-1185">Reference proteome</keyword>
<evidence type="ECO:0000313" key="3">
    <source>
        <dbReference type="Proteomes" id="UP000035268"/>
    </source>
</evidence>
<dbReference type="Pfam" id="PF07796">
    <property type="entry name" value="DUF1638"/>
    <property type="match status" value="1"/>
</dbReference>
<accession>A0A0G3EE01</accession>
<dbReference type="Proteomes" id="UP000035268">
    <property type="component" value="Chromosome"/>
</dbReference>
<dbReference type="RefSeq" id="WP_160300737.1">
    <property type="nucleotide sequence ID" value="NZ_CP010904.1"/>
</dbReference>
<dbReference type="OrthoDB" id="9787351at2"/>
<feature type="domain" description="DUF1638" evidence="1">
    <location>
        <begin position="40"/>
        <end position="225"/>
    </location>
</feature>
<evidence type="ECO:0000313" key="2">
    <source>
        <dbReference type="EMBL" id="AKJ64686.1"/>
    </source>
</evidence>
<dbReference type="EMBL" id="CP010904">
    <property type="protein sequence ID" value="AKJ64686.1"/>
    <property type="molecule type" value="Genomic_DNA"/>
</dbReference>